<dbReference type="OrthoDB" id="10627315at2759"/>
<comment type="caution">
    <text evidence="1">The sequence shown here is derived from an EMBL/GenBank/DDBJ whole genome shotgun (WGS) entry which is preliminary data.</text>
</comment>
<keyword evidence="2" id="KW-1185">Reference proteome</keyword>
<accession>A0A565ANB3</accession>
<protein>
    <submittedName>
        <fullName evidence="1">Uncharacterized protein</fullName>
    </submittedName>
</protein>
<proteinExistence type="predicted"/>
<dbReference type="EMBL" id="CABITT030000001">
    <property type="protein sequence ID" value="VVA90519.1"/>
    <property type="molecule type" value="Genomic_DNA"/>
</dbReference>
<dbReference type="AlphaFoldDB" id="A0A565ANB3"/>
<name>A0A565ANB3_9BRAS</name>
<gene>
    <name evidence="1" type="ORF">ANE_LOCUS964</name>
</gene>
<reference evidence="1" key="1">
    <citation type="submission" date="2019-07" db="EMBL/GenBank/DDBJ databases">
        <authorList>
            <person name="Dittberner H."/>
        </authorList>
    </citation>
    <scope>NUCLEOTIDE SEQUENCE [LARGE SCALE GENOMIC DNA]</scope>
</reference>
<evidence type="ECO:0000313" key="2">
    <source>
        <dbReference type="Proteomes" id="UP000489600"/>
    </source>
</evidence>
<organism evidence="1 2">
    <name type="scientific">Arabis nemorensis</name>
    <dbReference type="NCBI Taxonomy" id="586526"/>
    <lineage>
        <taxon>Eukaryota</taxon>
        <taxon>Viridiplantae</taxon>
        <taxon>Streptophyta</taxon>
        <taxon>Embryophyta</taxon>
        <taxon>Tracheophyta</taxon>
        <taxon>Spermatophyta</taxon>
        <taxon>Magnoliopsida</taxon>
        <taxon>eudicotyledons</taxon>
        <taxon>Gunneridae</taxon>
        <taxon>Pentapetalae</taxon>
        <taxon>rosids</taxon>
        <taxon>malvids</taxon>
        <taxon>Brassicales</taxon>
        <taxon>Brassicaceae</taxon>
        <taxon>Arabideae</taxon>
        <taxon>Arabis</taxon>
    </lineage>
</organism>
<sequence>MVEGVPALLDVVQISLSPSHARDLHEEETTLVDYIIPDDGEVEIDETELGYADEVGDSKVDNLLRLINEDHNFGSSMFSGGVTKADILRMIEEAKEKKNAKGKQKKSLNKIGGPSSDVVGGMSMTESDLHRIADIVASKICGQMKLLDHKVNESVAAIGELKYVVSVVDVAIGTELALQITKMKTDVIDGIWVIGALTRDAFETVGVGGGRGGGNGGNCSEVGDNGSGDVVEENDLVNGSLSKPVEQSGILTKEIEVYLSLSLNTA</sequence>
<evidence type="ECO:0000313" key="1">
    <source>
        <dbReference type="EMBL" id="VVA90519.1"/>
    </source>
</evidence>
<dbReference type="Proteomes" id="UP000489600">
    <property type="component" value="Unassembled WGS sequence"/>
</dbReference>